<feature type="domain" description="NTF2" evidence="6">
    <location>
        <begin position="342"/>
        <end position="487"/>
    </location>
</feature>
<dbReference type="GO" id="GO:0003723">
    <property type="term" value="F:RNA binding"/>
    <property type="evidence" value="ECO:0007669"/>
    <property type="project" value="TreeGrafter"/>
</dbReference>
<dbReference type="Gene3D" id="3.10.450.50">
    <property type="match status" value="1"/>
</dbReference>
<dbReference type="InterPro" id="IPR030217">
    <property type="entry name" value="NXF_fam"/>
</dbReference>
<evidence type="ECO:0000256" key="3">
    <source>
        <dbReference type="ARBA" id="ARBA00022448"/>
    </source>
</evidence>
<evidence type="ECO:0000256" key="2">
    <source>
        <dbReference type="ARBA" id="ARBA00009285"/>
    </source>
</evidence>
<name>A0AB39ZEJ7_DROSZ</name>
<keyword evidence="5" id="KW-0539">Nucleus</keyword>
<dbReference type="PANTHER" id="PTHR10662:SF22">
    <property type="entry name" value="NUCLEAR RNA EXPORT FACTOR 1"/>
    <property type="match status" value="1"/>
</dbReference>
<dbReference type="InterPro" id="IPR032710">
    <property type="entry name" value="NTF2-like_dom_sf"/>
</dbReference>
<dbReference type="InterPro" id="IPR002075">
    <property type="entry name" value="NTF2_dom"/>
</dbReference>
<dbReference type="Gene3D" id="3.80.10.10">
    <property type="entry name" value="Ribonuclease Inhibitor"/>
    <property type="match status" value="1"/>
</dbReference>
<sequence>MRVLGTSKSCNTVNRLSVTLKTQANPQSQLNDLRKNLNDKTRFREYVQKMLGDEERMGSVLDTISSTEEEHRLATVTGWSTVNIANCAGVSNSSIYLALKWVLMPVKVEIFNFKRSGPEDQMARGQFLVDNLLSANRLKRLQEEVAVLYTRQKIDVQVTPGLPKSVINAQITEEFTTAMEAAIKSRYEPATRTLDLSRFHASSELHLHFCPLHVVKLLESVLVLAGHVFPQLTGIVLSNNYLCTLKGFAGIAHNFASLERLDISANRIKDLGELNYLKRLHFKTMYLSGNGLAKLKTDDIRQMLPQLKNVHGCVQPEENVNVAETLPKFQQFQSGGSNGLKFCSNFISLYYNIFDEPAHRSQLKEYYHDEAMFSLSAPVQLDLLCAYQMYNRNQKRHCSTFARNARLQMGSPAVLLALSRLPSMMTSRDNAGLDIQVFTPTLRIFTVTGYFKEITSDGWEPRPFQRTFVLRLLNSPGWLITNDMLCIISAKPEQKKPVEFQPEVAKLNSVPSIKKTTNPAVGFVKGLSIKTKAQKNAFSPPLNAVDPLNQAVENMTLSNSKMDLVSSNFDDMPPLVAITPLRAAPVDSLEQEIENTLISDEDIFELVIDEDVLIGDGF</sequence>
<reference evidence="8" key="1">
    <citation type="submission" date="2025-08" db="UniProtKB">
        <authorList>
            <consortium name="RefSeq"/>
        </authorList>
    </citation>
    <scope>IDENTIFICATION</scope>
</reference>
<comment type="subcellular location">
    <subcellularLocation>
        <location evidence="1">Nucleus</location>
    </subcellularLocation>
</comment>
<evidence type="ECO:0000313" key="7">
    <source>
        <dbReference type="Proteomes" id="UP001652628"/>
    </source>
</evidence>
<keyword evidence="7" id="KW-1185">Reference proteome</keyword>
<dbReference type="Pfam" id="PF22602">
    <property type="entry name" value="NXF_NTF2"/>
    <property type="match status" value="1"/>
</dbReference>
<dbReference type="AlphaFoldDB" id="A0AB39ZEJ7"/>
<dbReference type="CDD" id="cd00780">
    <property type="entry name" value="NTF2"/>
    <property type="match status" value="1"/>
</dbReference>
<dbReference type="SUPFAM" id="SSF54427">
    <property type="entry name" value="NTF2-like"/>
    <property type="match status" value="1"/>
</dbReference>
<evidence type="ECO:0000256" key="1">
    <source>
        <dbReference type="ARBA" id="ARBA00004123"/>
    </source>
</evidence>
<comment type="similarity">
    <text evidence="2">Belongs to the NXF family.</text>
</comment>
<dbReference type="GeneID" id="108012922"/>
<protein>
    <submittedName>
        <fullName evidence="8">Nuclear RNA export factor 1</fullName>
    </submittedName>
</protein>
<dbReference type="Pfam" id="PF24048">
    <property type="entry name" value="LRR_NXF1-5"/>
    <property type="match status" value="1"/>
</dbReference>
<evidence type="ECO:0000313" key="8">
    <source>
        <dbReference type="RefSeq" id="XP_016933936.3"/>
    </source>
</evidence>
<proteinExistence type="inferred from homology"/>
<dbReference type="PROSITE" id="PS50177">
    <property type="entry name" value="NTF2_DOMAIN"/>
    <property type="match status" value="1"/>
</dbReference>
<dbReference type="InterPro" id="IPR018222">
    <property type="entry name" value="Nuclear_transport_factor_2_euk"/>
</dbReference>
<keyword evidence="3" id="KW-0813">Transport</keyword>
<dbReference type="GO" id="GO:0005634">
    <property type="term" value="C:nucleus"/>
    <property type="evidence" value="ECO:0007669"/>
    <property type="project" value="UniProtKB-SubCell"/>
</dbReference>
<accession>A0AB39ZEJ7</accession>
<evidence type="ECO:0000256" key="4">
    <source>
        <dbReference type="ARBA" id="ARBA00022816"/>
    </source>
</evidence>
<dbReference type="PANTHER" id="PTHR10662">
    <property type="entry name" value="NUCLEAR RNA EXPORT FACTOR"/>
    <property type="match status" value="1"/>
</dbReference>
<dbReference type="PROSITE" id="PS51450">
    <property type="entry name" value="LRR"/>
    <property type="match status" value="1"/>
</dbReference>
<dbReference type="SUPFAM" id="SSF52058">
    <property type="entry name" value="L domain-like"/>
    <property type="match status" value="1"/>
</dbReference>
<evidence type="ECO:0000259" key="6">
    <source>
        <dbReference type="PROSITE" id="PS50177"/>
    </source>
</evidence>
<dbReference type="InterPro" id="IPR057125">
    <property type="entry name" value="NXF1/2/3/5-like_LRR"/>
</dbReference>
<dbReference type="RefSeq" id="XP_016933936.3">
    <property type="nucleotide sequence ID" value="XM_017078447.4"/>
</dbReference>
<dbReference type="GO" id="GO:0016973">
    <property type="term" value="P:poly(A)+ mRNA export from nucleus"/>
    <property type="evidence" value="ECO:0007669"/>
    <property type="project" value="TreeGrafter"/>
</dbReference>
<evidence type="ECO:0000256" key="5">
    <source>
        <dbReference type="ARBA" id="ARBA00023242"/>
    </source>
</evidence>
<organism evidence="7 8">
    <name type="scientific">Drosophila suzukii</name>
    <name type="common">Spotted-wing drosophila fruit fly</name>
    <dbReference type="NCBI Taxonomy" id="28584"/>
    <lineage>
        <taxon>Eukaryota</taxon>
        <taxon>Metazoa</taxon>
        <taxon>Ecdysozoa</taxon>
        <taxon>Arthropoda</taxon>
        <taxon>Hexapoda</taxon>
        <taxon>Insecta</taxon>
        <taxon>Pterygota</taxon>
        <taxon>Neoptera</taxon>
        <taxon>Endopterygota</taxon>
        <taxon>Diptera</taxon>
        <taxon>Brachycera</taxon>
        <taxon>Muscomorpha</taxon>
        <taxon>Ephydroidea</taxon>
        <taxon>Drosophilidae</taxon>
        <taxon>Drosophila</taxon>
        <taxon>Sophophora</taxon>
    </lineage>
</organism>
<dbReference type="InterPro" id="IPR032675">
    <property type="entry name" value="LRR_dom_sf"/>
</dbReference>
<gene>
    <name evidence="8" type="primary">Nxf3</name>
</gene>
<dbReference type="InterPro" id="IPR001611">
    <property type="entry name" value="Leu-rich_rpt"/>
</dbReference>
<dbReference type="Proteomes" id="UP001652628">
    <property type="component" value="Chromosome 3"/>
</dbReference>
<keyword evidence="4" id="KW-0509">mRNA transport</keyword>